<dbReference type="Pfam" id="PF12897">
    <property type="entry name" value="Asp_aminotransf"/>
    <property type="match status" value="1"/>
</dbReference>
<dbReference type="Gene3D" id="3.40.640.10">
    <property type="entry name" value="Type I PLP-dependent aspartate aminotransferase-like (Major domain)"/>
    <property type="match status" value="1"/>
</dbReference>
<evidence type="ECO:0000313" key="1">
    <source>
        <dbReference type="EMBL" id="SMH37810.1"/>
    </source>
</evidence>
<dbReference type="RefSeq" id="WP_085560107.1">
    <property type="nucleotide sequence ID" value="NZ_FOAH01000008.1"/>
</dbReference>
<keyword evidence="1" id="KW-0238">DNA-binding</keyword>
<protein>
    <submittedName>
        <fullName evidence="1">DNA-binding transcriptional regulator, MocR family, contains an aminotransferase domain</fullName>
    </submittedName>
</protein>
<accession>A0A1X7NKW8</accession>
<evidence type="ECO:0000313" key="2">
    <source>
        <dbReference type="Proteomes" id="UP000193435"/>
    </source>
</evidence>
<organism evidence="1 2">
    <name type="scientific">Carnobacterium iners</name>
    <dbReference type="NCBI Taxonomy" id="1073423"/>
    <lineage>
        <taxon>Bacteria</taxon>
        <taxon>Bacillati</taxon>
        <taxon>Bacillota</taxon>
        <taxon>Bacilli</taxon>
        <taxon>Lactobacillales</taxon>
        <taxon>Carnobacteriaceae</taxon>
        <taxon>Carnobacterium</taxon>
    </lineage>
</organism>
<dbReference type="SUPFAM" id="SSF53383">
    <property type="entry name" value="PLP-dependent transferases"/>
    <property type="match status" value="1"/>
</dbReference>
<dbReference type="GO" id="GO:0003677">
    <property type="term" value="F:DNA binding"/>
    <property type="evidence" value="ECO:0007669"/>
    <property type="project" value="UniProtKB-KW"/>
</dbReference>
<dbReference type="STRING" id="1073423.SAMN04488700_2050"/>
<dbReference type="Gene3D" id="3.90.1150.10">
    <property type="entry name" value="Aspartate Aminotransferase, domain 1"/>
    <property type="match status" value="1"/>
</dbReference>
<dbReference type="AlphaFoldDB" id="A0A1X7NKW8"/>
<gene>
    <name evidence="1" type="ORF">SAMN04488700_2050</name>
</gene>
<keyword evidence="1" id="KW-0808">Transferase</keyword>
<keyword evidence="2" id="KW-1185">Reference proteome</keyword>
<dbReference type="InterPro" id="IPR015424">
    <property type="entry name" value="PyrdxlP-dep_Trfase"/>
</dbReference>
<dbReference type="OrthoDB" id="9802328at2"/>
<dbReference type="Proteomes" id="UP000193435">
    <property type="component" value="Unassembled WGS sequence"/>
</dbReference>
<name>A0A1X7NKW8_9LACT</name>
<sequence length="419" mass="47172">MGLNNDKATRHLSSLEKEYENYLEYPLNLNITRGIPSEEQLQLSQEMLGMLNDPEDFLSKNKMDIRNYGELTGIIEAKELFSAILGSESRETIIGGNSSLSLMYFVLTTKLFMGSVPWKTKSPIKFLCPSPGYDRHFSMTEKLGIEMIPIEMDENGPNMDQVERLVLQDQTIKGIWCVPNYSNPTGIIYSDEVVNRLAKMKTSATDFIIMWDNAYAVHHLTQENKVAKNILTACKEAGNSERPWMFCSTSKITFPGAGVSAVAASEKNITMLANELSYQTIGHDKLNQMRHVKFLKNTNQLKKHMEKHALILKPKFDLIQKKLNERFNESNLLTWTNPKGGYFVHLTTMDGCATEIVESLDRIGVKVTKAGATYPSGNNPRDNSIRLAPTSVELADLEQAMDVIGLCIEMISLREGNKK</sequence>
<reference evidence="1 2" key="1">
    <citation type="submission" date="2017-04" db="EMBL/GenBank/DDBJ databases">
        <authorList>
            <person name="Afonso C.L."/>
            <person name="Miller P.J."/>
            <person name="Scott M.A."/>
            <person name="Spackman E."/>
            <person name="Goraichik I."/>
            <person name="Dimitrov K.M."/>
            <person name="Suarez D.L."/>
            <person name="Swayne D.E."/>
        </authorList>
    </citation>
    <scope>NUCLEOTIDE SEQUENCE [LARGE SCALE GENOMIC DNA]</scope>
    <source>
        <strain evidence="1 2">LMG26642</strain>
    </source>
</reference>
<dbReference type="GO" id="GO:0004069">
    <property type="term" value="F:L-aspartate:2-oxoglutarate aminotransferase activity"/>
    <property type="evidence" value="ECO:0007669"/>
    <property type="project" value="InterPro"/>
</dbReference>
<proteinExistence type="predicted"/>
<dbReference type="EMBL" id="FXBJ01000002">
    <property type="protein sequence ID" value="SMH37810.1"/>
    <property type="molecule type" value="Genomic_DNA"/>
</dbReference>
<keyword evidence="1" id="KW-0032">Aminotransferase</keyword>
<dbReference type="PANTHER" id="PTHR43799:SF1">
    <property type="entry name" value="ASPARTATE AMINOTRANSFERASE"/>
    <property type="match status" value="1"/>
</dbReference>
<dbReference type="InterPro" id="IPR024551">
    <property type="entry name" value="AspAT_Ic"/>
</dbReference>
<dbReference type="InterPro" id="IPR015422">
    <property type="entry name" value="PyrdxlP-dep_Trfase_small"/>
</dbReference>
<dbReference type="InterPro" id="IPR015421">
    <property type="entry name" value="PyrdxlP-dep_Trfase_major"/>
</dbReference>
<dbReference type="PANTHER" id="PTHR43799">
    <property type="entry name" value="AMINOTRANSFERASE, PUTATIVE-RELATED"/>
    <property type="match status" value="1"/>
</dbReference>